<proteinExistence type="predicted"/>
<comment type="caution">
    <text evidence="2">The sequence shown here is derived from an EMBL/GenBank/DDBJ whole genome shotgun (WGS) entry which is preliminary data.</text>
</comment>
<dbReference type="EMBL" id="PGFS01000001">
    <property type="protein sequence ID" value="MDH4571112.1"/>
    <property type="molecule type" value="Genomic_DNA"/>
</dbReference>
<reference evidence="2" key="1">
    <citation type="journal article" date="2015" name="Antonie Van Leeuwenhoek">
        <title>Comparative 16S rRNA signatures and multilocus sequence analysis for the genus Salinicola and description of Salinicola acroporae sp. nov., isolated from coral Acropora digitifera.</title>
        <authorList>
            <person name="Lepcha R.T."/>
            <person name="Poddar A."/>
            <person name="Schumann P."/>
            <person name="Das S.K."/>
        </authorList>
    </citation>
    <scope>NUCLEOTIDE SEQUENCE</scope>
    <source>
        <strain evidence="2">S4-41</strain>
    </source>
</reference>
<protein>
    <submittedName>
        <fullName evidence="2">Uncharacterized protein</fullName>
    </submittedName>
</protein>
<keyword evidence="1" id="KW-0812">Transmembrane</keyword>
<keyword evidence="3" id="KW-1185">Reference proteome</keyword>
<feature type="transmembrane region" description="Helical" evidence="1">
    <location>
        <begin position="35"/>
        <end position="56"/>
    </location>
</feature>
<keyword evidence="1" id="KW-1133">Transmembrane helix</keyword>
<evidence type="ECO:0000313" key="2">
    <source>
        <dbReference type="EMBL" id="MDH4571112.1"/>
    </source>
</evidence>
<reference evidence="2" key="2">
    <citation type="submission" date="2017-11" db="EMBL/GenBank/DDBJ databases">
        <authorList>
            <person name="Das S.K."/>
        </authorList>
    </citation>
    <scope>NUCLEOTIDE SEQUENCE</scope>
    <source>
        <strain evidence="2">S4-41</strain>
    </source>
</reference>
<evidence type="ECO:0000313" key="3">
    <source>
        <dbReference type="Proteomes" id="UP001162135"/>
    </source>
</evidence>
<sequence length="249" mass="28340">MSLETCKQLLSELDRMEIYRPYKHRQPFEQGVSTFSNFTLGLGLFLFSILAGLAAYQEWLGELDAGTVGFALWVGLASMAITTLSLLSPLVLFIWYCRRWNHIVYRDLENAFEHDLDIVESIGQFPSEVLSYTKLWLQTRVSRMERRMSFLFGSKTAAFSLLFLSLNLVDRVGGFNIFSRTFSHEITAANFVDWLAVWGLSFVLGLSLATLVMRRLTARYSYQVEIIGLALEIQSPEPAKSGSRPHLES</sequence>
<keyword evidence="1" id="KW-0472">Membrane</keyword>
<dbReference type="Proteomes" id="UP001162135">
    <property type="component" value="Unassembled WGS sequence"/>
</dbReference>
<feature type="transmembrane region" description="Helical" evidence="1">
    <location>
        <begin position="189"/>
        <end position="213"/>
    </location>
</feature>
<organism evidence="2 3">
    <name type="scientific">Salinicola acroporae</name>
    <dbReference type="NCBI Taxonomy" id="1541440"/>
    <lineage>
        <taxon>Bacteria</taxon>
        <taxon>Pseudomonadati</taxon>
        <taxon>Pseudomonadota</taxon>
        <taxon>Gammaproteobacteria</taxon>
        <taxon>Oceanospirillales</taxon>
        <taxon>Halomonadaceae</taxon>
        <taxon>Salinicola</taxon>
    </lineage>
</organism>
<feature type="transmembrane region" description="Helical" evidence="1">
    <location>
        <begin position="150"/>
        <end position="169"/>
    </location>
</feature>
<accession>A0ABT6I066</accession>
<evidence type="ECO:0000256" key="1">
    <source>
        <dbReference type="SAM" id="Phobius"/>
    </source>
</evidence>
<feature type="transmembrane region" description="Helical" evidence="1">
    <location>
        <begin position="68"/>
        <end position="96"/>
    </location>
</feature>
<name>A0ABT6I066_9GAMM</name>
<gene>
    <name evidence="2" type="ORF">CUR86_00655</name>
</gene>